<accession>A0ABX5VAS7</accession>
<proteinExistence type="predicted"/>
<protein>
    <recommendedName>
        <fullName evidence="1">Polysaccharide pyruvyl transferase domain-containing protein</fullName>
    </recommendedName>
</protein>
<dbReference type="PANTHER" id="PTHR36836">
    <property type="entry name" value="COLANIC ACID BIOSYNTHESIS PROTEIN WCAK"/>
    <property type="match status" value="1"/>
</dbReference>
<dbReference type="Pfam" id="PF04230">
    <property type="entry name" value="PS_pyruv_trans"/>
    <property type="match status" value="1"/>
</dbReference>
<organism evidence="2 3">
    <name type="scientific">Caminibacter mediatlanticus TB-2</name>
    <dbReference type="NCBI Taxonomy" id="391592"/>
    <lineage>
        <taxon>Bacteria</taxon>
        <taxon>Pseudomonadati</taxon>
        <taxon>Campylobacterota</taxon>
        <taxon>Epsilonproteobacteria</taxon>
        <taxon>Nautiliales</taxon>
        <taxon>Nautiliaceae</taxon>
        <taxon>Caminibacter</taxon>
    </lineage>
</organism>
<feature type="domain" description="Polysaccharide pyruvyl transferase" evidence="1">
    <location>
        <begin position="13"/>
        <end position="361"/>
    </location>
</feature>
<dbReference type="Proteomes" id="UP000306825">
    <property type="component" value="Chromosome"/>
</dbReference>
<evidence type="ECO:0000259" key="1">
    <source>
        <dbReference type="Pfam" id="PF04230"/>
    </source>
</evidence>
<keyword evidence="3" id="KW-1185">Reference proteome</keyword>
<name>A0ABX5VAS7_9BACT</name>
<sequence>MKILISNVYSTKNKGDYAIILSMIEHIKKEFPTAEIYISSIDVNDKGAYNEKEFFPNFLSIIKEIYYKDNSLINIIKYGVNINILLLKLNLFKFFAKKGIYVYKLFPALLRKKIRMYEKFDLVIAAGGGYIITKTKKRKIEKFLGIDEIKLFCYDFFLANFFEKPYILYNQSIGPFYDQKDFLNIKSILEKAKIISCREKITYNFLKQHGLSNIILTSDIAFNLPTKMNKSLLQKYDINSNKKNIGITIRKCLETEKQIIFEEEIKKFIINLLKDNEEYKFYFMPQVIYDEWNDNDIHIAIKIKNSLPKKIQERVIIINEDLHPGELKFLYSNMTYFIGNRFHSCIFALSEKVKTLAIAYEPKTEGIMEDLNLNKYVLYAENLTFDKLYESFNLLKNDDEYKKILSNKLEIIKNKSMFKFSEYLY</sequence>
<dbReference type="EMBL" id="CP040463">
    <property type="protein sequence ID" value="QCT93954.1"/>
    <property type="molecule type" value="Genomic_DNA"/>
</dbReference>
<evidence type="ECO:0000313" key="3">
    <source>
        <dbReference type="Proteomes" id="UP000306825"/>
    </source>
</evidence>
<gene>
    <name evidence="2" type="ORF">FE773_01790</name>
</gene>
<evidence type="ECO:0000313" key="2">
    <source>
        <dbReference type="EMBL" id="QCT93954.1"/>
    </source>
</evidence>
<dbReference type="InterPro" id="IPR007345">
    <property type="entry name" value="Polysacch_pyruvyl_Trfase"/>
</dbReference>
<dbReference type="PANTHER" id="PTHR36836:SF1">
    <property type="entry name" value="COLANIC ACID BIOSYNTHESIS PROTEIN WCAK"/>
    <property type="match status" value="1"/>
</dbReference>
<reference evidence="2 3" key="1">
    <citation type="submission" date="2019-05" db="EMBL/GenBank/DDBJ databases">
        <title>A comparative analysis of the Nautiliaceae.</title>
        <authorList>
            <person name="Grosche A."/>
            <person name="Smedile F."/>
            <person name="Vetriani C."/>
        </authorList>
    </citation>
    <scope>NUCLEOTIDE SEQUENCE [LARGE SCALE GENOMIC DNA]</scope>
    <source>
        <strain evidence="2 3">TB-2</strain>
    </source>
</reference>
<dbReference type="RefSeq" id="WP_138322907.1">
    <property type="nucleotide sequence ID" value="NZ_CP040463.1"/>
</dbReference>